<comment type="caution">
    <text evidence="3">The sequence shown here is derived from an EMBL/GenBank/DDBJ whole genome shotgun (WGS) entry which is preliminary data.</text>
</comment>
<dbReference type="Gene3D" id="1.10.260.40">
    <property type="entry name" value="lambda repressor-like DNA-binding domains"/>
    <property type="match status" value="1"/>
</dbReference>
<dbReference type="Pfam" id="PF01381">
    <property type="entry name" value="HTH_3"/>
    <property type="match status" value="1"/>
</dbReference>
<evidence type="ECO:0000313" key="3">
    <source>
        <dbReference type="EMBL" id="RGD73722.1"/>
    </source>
</evidence>
<dbReference type="CDD" id="cd00093">
    <property type="entry name" value="HTH_XRE"/>
    <property type="match status" value="1"/>
</dbReference>
<dbReference type="SUPFAM" id="SSF47413">
    <property type="entry name" value="lambda repressor-like DNA-binding domains"/>
    <property type="match status" value="1"/>
</dbReference>
<sequence>MKIDYRKLGKRLKEQRKKQGLTQEKLAEYVNLSVSHLSHIENGNEKTSLQTIVNLANILNISLDDLLDLNLGKRSMYLTIREIDLLFKDCTKEERKILIDNLNYLKRVELRKTEKEYI</sequence>
<name>A0A3E3DWR2_9FIRM</name>
<dbReference type="SMART" id="SM00530">
    <property type="entry name" value="HTH_XRE"/>
    <property type="match status" value="1"/>
</dbReference>
<protein>
    <submittedName>
        <fullName evidence="3">XRE family transcriptional regulator</fullName>
    </submittedName>
</protein>
<dbReference type="PANTHER" id="PTHR46558">
    <property type="entry name" value="TRACRIPTIONAL REGULATORY PROTEIN-RELATED-RELATED"/>
    <property type="match status" value="1"/>
</dbReference>
<dbReference type="GO" id="GO:0003677">
    <property type="term" value="F:DNA binding"/>
    <property type="evidence" value="ECO:0007669"/>
    <property type="project" value="UniProtKB-KW"/>
</dbReference>
<evidence type="ECO:0000256" key="1">
    <source>
        <dbReference type="ARBA" id="ARBA00023125"/>
    </source>
</evidence>
<feature type="domain" description="HTH cro/C1-type" evidence="2">
    <location>
        <begin position="12"/>
        <end position="66"/>
    </location>
</feature>
<dbReference type="AlphaFoldDB" id="A0A3E3DWR2"/>
<accession>A0A3E3DWR2</accession>
<dbReference type="RefSeq" id="WP_117532360.1">
    <property type="nucleotide sequence ID" value="NZ_JANFYI010000001.1"/>
</dbReference>
<dbReference type="EMBL" id="QUSM01000004">
    <property type="protein sequence ID" value="RGD73722.1"/>
    <property type="molecule type" value="Genomic_DNA"/>
</dbReference>
<keyword evidence="1" id="KW-0238">DNA-binding</keyword>
<evidence type="ECO:0000259" key="2">
    <source>
        <dbReference type="PROSITE" id="PS50943"/>
    </source>
</evidence>
<proteinExistence type="predicted"/>
<dbReference type="InterPro" id="IPR010982">
    <property type="entry name" value="Lambda_DNA-bd_dom_sf"/>
</dbReference>
<gene>
    <name evidence="3" type="ORF">DW687_08025</name>
</gene>
<organism evidence="3 4">
    <name type="scientific">Anaerofustis stercorihominis</name>
    <dbReference type="NCBI Taxonomy" id="214853"/>
    <lineage>
        <taxon>Bacteria</taxon>
        <taxon>Bacillati</taxon>
        <taxon>Bacillota</taxon>
        <taxon>Clostridia</taxon>
        <taxon>Eubacteriales</taxon>
        <taxon>Eubacteriaceae</taxon>
        <taxon>Anaerofustis</taxon>
    </lineage>
</organism>
<dbReference type="InterPro" id="IPR001387">
    <property type="entry name" value="Cro/C1-type_HTH"/>
</dbReference>
<dbReference type="PROSITE" id="PS50943">
    <property type="entry name" value="HTH_CROC1"/>
    <property type="match status" value="1"/>
</dbReference>
<dbReference type="Proteomes" id="UP000261212">
    <property type="component" value="Unassembled WGS sequence"/>
</dbReference>
<reference evidence="3 4" key="1">
    <citation type="submission" date="2018-08" db="EMBL/GenBank/DDBJ databases">
        <title>A genome reference for cultivated species of the human gut microbiota.</title>
        <authorList>
            <person name="Zou Y."/>
            <person name="Xue W."/>
            <person name="Luo G."/>
        </authorList>
    </citation>
    <scope>NUCLEOTIDE SEQUENCE [LARGE SCALE GENOMIC DNA]</scope>
    <source>
        <strain evidence="3 4">AM25-6</strain>
    </source>
</reference>
<dbReference type="PANTHER" id="PTHR46558:SF11">
    <property type="entry name" value="HTH-TYPE TRANSCRIPTIONAL REGULATOR XRE"/>
    <property type="match status" value="1"/>
</dbReference>
<evidence type="ECO:0000313" key="4">
    <source>
        <dbReference type="Proteomes" id="UP000261212"/>
    </source>
</evidence>